<dbReference type="GeneID" id="7443035"/>
<proteinExistence type="predicted"/>
<dbReference type="GO" id="GO:0036297">
    <property type="term" value="P:interstrand cross-link repair"/>
    <property type="evidence" value="ECO:0007669"/>
    <property type="project" value="InterPro"/>
</dbReference>
<dbReference type="Gene3D" id="1.25.40.480">
    <property type="match status" value="1"/>
</dbReference>
<reference evidence="2 3" key="1">
    <citation type="journal article" date="2004" name="Science">
        <title>The genome of the diatom Thalassiosira pseudonana: ecology, evolution, and metabolism.</title>
        <authorList>
            <person name="Armbrust E.V."/>
            <person name="Berges J.A."/>
            <person name="Bowler C."/>
            <person name="Green B.R."/>
            <person name="Martinez D."/>
            <person name="Putnam N.H."/>
            <person name="Zhou S."/>
            <person name="Allen A.E."/>
            <person name="Apt K.E."/>
            <person name="Bechner M."/>
            <person name="Brzezinski M.A."/>
            <person name="Chaal B.K."/>
            <person name="Chiovitti A."/>
            <person name="Davis A.K."/>
            <person name="Demarest M.S."/>
            <person name="Detter J.C."/>
            <person name="Glavina T."/>
            <person name="Goodstein D."/>
            <person name="Hadi M.Z."/>
            <person name="Hellsten U."/>
            <person name="Hildebrand M."/>
            <person name="Jenkins B.D."/>
            <person name="Jurka J."/>
            <person name="Kapitonov V.V."/>
            <person name="Kroger N."/>
            <person name="Lau W.W."/>
            <person name="Lane T.W."/>
            <person name="Larimer F.W."/>
            <person name="Lippmeier J.C."/>
            <person name="Lucas S."/>
            <person name="Medina M."/>
            <person name="Montsant A."/>
            <person name="Obornik M."/>
            <person name="Parker M.S."/>
            <person name="Palenik B."/>
            <person name="Pazour G.J."/>
            <person name="Richardson P.M."/>
            <person name="Rynearson T.A."/>
            <person name="Saito M.A."/>
            <person name="Schwartz D.C."/>
            <person name="Thamatrakoln K."/>
            <person name="Valentin K."/>
            <person name="Vardi A."/>
            <person name="Wilkerson F.P."/>
            <person name="Rokhsar D.S."/>
        </authorList>
    </citation>
    <scope>NUCLEOTIDE SEQUENCE [LARGE SCALE GENOMIC DNA]</scope>
    <source>
        <strain evidence="2 3">CCMP1335</strain>
    </source>
</reference>
<evidence type="ECO:0000256" key="1">
    <source>
        <dbReference type="SAM" id="MobiDB-lite"/>
    </source>
</evidence>
<dbReference type="KEGG" id="tps:THAPSDRAFT_2598"/>
<evidence type="ECO:0000313" key="2">
    <source>
        <dbReference type="EMBL" id="EED95345.1"/>
    </source>
</evidence>
<sequence length="658" mass="72440">MAMPSPASKSNTMRRLVDQKDFLTQLILTSPTHPGGSDTGALPSCVLKEILVALKRECGNKYIAADANTTTNSDTSDHTATYQHPRKRQRKEVSNNHHSIIRFIEKIIGQRYSSKDDDTFMEDEMQVFLGDDNVSHQDEEDVLCLVFEMALDAISKSAEENGLNLPDAITNNAIIDAALRVIDWVVSIDRRERQKRQHLLRGDGNKRFQPLQMSSSRREKYQQLLANQPKRDNATIPNNVSVFEERYNDKWKWLKQFRQRYATATDNVLRTILASESGKAEQHETVRVELENGEGDAKSSFVILRRKSVNVDDLSLSSDDDDNDEKEEQESDAKLSSKKVDVTTSGKDSVDNETTETKSASTSGELPSAPVSPLEKLDKEASELRLALLDMPPSELSSAPVVQHVTESIVKLLSRYGDVEGASGILHCGEVIARGASDDSAPFPLTDTTVSSLVKEYLTDATGALRANAFLRAFVLPLLLGMQGGKPASRVLTSVLASLARDRPIECVESVLVPTLTGKIEPSRFQCELIARVLRGKDALSVAAVALLVEKVLSTTGSTGGINWTAHTMPLFTAALNRQPALSDDIVATLADQIAFHLSTDASPSLEKDMKFSTLFHAFVTKYGKQLSLVGKVVSLEECTTRLKTFMNKTISTTLTKL</sequence>
<keyword evidence="3" id="KW-1185">Reference proteome</keyword>
<organism evidence="2 3">
    <name type="scientific">Thalassiosira pseudonana</name>
    <name type="common">Marine diatom</name>
    <name type="synonym">Cyclotella nana</name>
    <dbReference type="NCBI Taxonomy" id="35128"/>
    <lineage>
        <taxon>Eukaryota</taxon>
        <taxon>Sar</taxon>
        <taxon>Stramenopiles</taxon>
        <taxon>Ochrophyta</taxon>
        <taxon>Bacillariophyta</taxon>
        <taxon>Coscinodiscophyceae</taxon>
        <taxon>Thalassiosirophycidae</taxon>
        <taxon>Thalassiosirales</taxon>
        <taxon>Thalassiosiraceae</taxon>
        <taxon>Thalassiosira</taxon>
    </lineage>
</organism>
<name>B8BUU0_THAPS</name>
<gene>
    <name evidence="2" type="ORF">THAPSDRAFT_2598</name>
</gene>
<dbReference type="PANTHER" id="PTHR32094">
    <property type="entry name" value="FANCONI ANEMIA GROUP E PROTEIN"/>
    <property type="match status" value="1"/>
</dbReference>
<dbReference type="CDD" id="cd07439">
    <property type="entry name" value="FANCE_c-term"/>
    <property type="match status" value="1"/>
</dbReference>
<feature type="region of interest" description="Disordered" evidence="1">
    <location>
        <begin position="68"/>
        <end position="95"/>
    </location>
</feature>
<dbReference type="InterPro" id="IPR039685">
    <property type="entry name" value="FANCE"/>
</dbReference>
<dbReference type="OMA" id="QCELIAR"/>
<dbReference type="InterPro" id="IPR021025">
    <property type="entry name" value="Fanconi_anaemia_gr_E_prot_C"/>
</dbReference>
<dbReference type="GO" id="GO:0043240">
    <property type="term" value="C:Fanconi anaemia nuclear complex"/>
    <property type="evidence" value="ECO:0000318"/>
    <property type="project" value="GO_Central"/>
</dbReference>
<dbReference type="Proteomes" id="UP000001449">
    <property type="component" value="Chromosome 2"/>
</dbReference>
<reference evidence="2 3" key="2">
    <citation type="journal article" date="2008" name="Nature">
        <title>The Phaeodactylum genome reveals the evolutionary history of diatom genomes.</title>
        <authorList>
            <person name="Bowler C."/>
            <person name="Allen A.E."/>
            <person name="Badger J.H."/>
            <person name="Grimwood J."/>
            <person name="Jabbari K."/>
            <person name="Kuo A."/>
            <person name="Maheswari U."/>
            <person name="Martens C."/>
            <person name="Maumus F."/>
            <person name="Otillar R.P."/>
            <person name="Rayko E."/>
            <person name="Salamov A."/>
            <person name="Vandepoele K."/>
            <person name="Beszteri B."/>
            <person name="Gruber A."/>
            <person name="Heijde M."/>
            <person name="Katinka M."/>
            <person name="Mock T."/>
            <person name="Valentin K."/>
            <person name="Verret F."/>
            <person name="Berges J.A."/>
            <person name="Brownlee C."/>
            <person name="Cadoret J.P."/>
            <person name="Chiovitti A."/>
            <person name="Choi C.J."/>
            <person name="Coesel S."/>
            <person name="De Martino A."/>
            <person name="Detter J.C."/>
            <person name="Durkin C."/>
            <person name="Falciatore A."/>
            <person name="Fournet J."/>
            <person name="Haruta M."/>
            <person name="Huysman M.J."/>
            <person name="Jenkins B.D."/>
            <person name="Jiroutova K."/>
            <person name="Jorgensen R.E."/>
            <person name="Joubert Y."/>
            <person name="Kaplan A."/>
            <person name="Kroger N."/>
            <person name="Kroth P.G."/>
            <person name="La Roche J."/>
            <person name="Lindquist E."/>
            <person name="Lommer M."/>
            <person name="Martin-Jezequel V."/>
            <person name="Lopez P.J."/>
            <person name="Lucas S."/>
            <person name="Mangogna M."/>
            <person name="McGinnis K."/>
            <person name="Medlin L.K."/>
            <person name="Montsant A."/>
            <person name="Oudot-Le Secq M.P."/>
            <person name="Napoli C."/>
            <person name="Obornik M."/>
            <person name="Parker M.S."/>
            <person name="Petit J.L."/>
            <person name="Porcel B.M."/>
            <person name="Poulsen N."/>
            <person name="Robison M."/>
            <person name="Rychlewski L."/>
            <person name="Rynearson T.A."/>
            <person name="Schmutz J."/>
            <person name="Shapiro H."/>
            <person name="Siaut M."/>
            <person name="Stanley M."/>
            <person name="Sussman M.R."/>
            <person name="Taylor A.R."/>
            <person name="Vardi A."/>
            <person name="von Dassow P."/>
            <person name="Vyverman W."/>
            <person name="Willis A."/>
            <person name="Wyrwicz L.S."/>
            <person name="Rokhsar D.S."/>
            <person name="Weissenbach J."/>
            <person name="Armbrust E.V."/>
            <person name="Green B.R."/>
            <person name="Van de Peer Y."/>
            <person name="Grigoriev I.V."/>
        </authorList>
    </citation>
    <scope>NUCLEOTIDE SEQUENCE [LARGE SCALE GENOMIC DNA]</scope>
    <source>
        <strain evidence="2 3">CCMP1335</strain>
    </source>
</reference>
<dbReference type="PANTHER" id="PTHR32094:SF5">
    <property type="entry name" value="FANCONI ANEMIA GROUP E PROTEIN"/>
    <property type="match status" value="1"/>
</dbReference>
<dbReference type="AlphaFoldDB" id="B8BUU0"/>
<feature type="compositionally biased region" description="Basic and acidic residues" evidence="1">
    <location>
        <begin position="331"/>
        <end position="341"/>
    </location>
</feature>
<feature type="compositionally biased region" description="Acidic residues" evidence="1">
    <location>
        <begin position="318"/>
        <end position="330"/>
    </location>
</feature>
<dbReference type="HOGENOM" id="CLU_417111_0_0_1"/>
<protein>
    <submittedName>
        <fullName evidence="2">Uncharacterized protein</fullName>
    </submittedName>
</protein>
<feature type="compositionally biased region" description="Low complexity" evidence="1">
    <location>
        <begin position="68"/>
        <end position="81"/>
    </location>
</feature>
<evidence type="ECO:0000313" key="3">
    <source>
        <dbReference type="Proteomes" id="UP000001449"/>
    </source>
</evidence>
<dbReference type="PaxDb" id="35128-Thaps2598"/>
<feature type="region of interest" description="Disordered" evidence="1">
    <location>
        <begin position="313"/>
        <end position="373"/>
    </location>
</feature>
<dbReference type="RefSeq" id="XP_002287902.1">
    <property type="nucleotide sequence ID" value="XM_002287866.1"/>
</dbReference>
<dbReference type="InParanoid" id="B8BUU0"/>
<accession>B8BUU0</accession>
<dbReference type="eggNOG" id="ENOG502R16U">
    <property type="taxonomic scope" value="Eukaryota"/>
</dbReference>
<dbReference type="EMBL" id="CM000639">
    <property type="protein sequence ID" value="EED95345.1"/>
    <property type="molecule type" value="Genomic_DNA"/>
</dbReference>